<dbReference type="Gene3D" id="1.20.144.10">
    <property type="entry name" value="Phosphatidic acid phosphatase type 2/haloperoxidase"/>
    <property type="match status" value="1"/>
</dbReference>
<keyword evidence="1" id="KW-1133">Transmembrane helix</keyword>
<proteinExistence type="predicted"/>
<feature type="transmembrane region" description="Helical" evidence="1">
    <location>
        <begin position="219"/>
        <end position="237"/>
    </location>
</feature>
<feature type="domain" description="Phosphatidic acid phosphatase type 2/haloperoxidase" evidence="2">
    <location>
        <begin position="113"/>
        <end position="236"/>
    </location>
</feature>
<feature type="transmembrane region" description="Helical" evidence="1">
    <location>
        <begin position="111"/>
        <end position="132"/>
    </location>
</feature>
<evidence type="ECO:0000313" key="4">
    <source>
        <dbReference type="Proteomes" id="UP000649179"/>
    </source>
</evidence>
<gene>
    <name evidence="3" type="ORF">GCM10011519_13490</name>
</gene>
<organism evidence="3 4">
    <name type="scientific">Marmoricola endophyticus</name>
    <dbReference type="NCBI Taxonomy" id="2040280"/>
    <lineage>
        <taxon>Bacteria</taxon>
        <taxon>Bacillati</taxon>
        <taxon>Actinomycetota</taxon>
        <taxon>Actinomycetes</taxon>
        <taxon>Propionibacteriales</taxon>
        <taxon>Nocardioidaceae</taxon>
        <taxon>Marmoricola</taxon>
    </lineage>
</organism>
<evidence type="ECO:0000259" key="2">
    <source>
        <dbReference type="Pfam" id="PF01569"/>
    </source>
</evidence>
<dbReference type="RefSeq" id="WP_188779091.1">
    <property type="nucleotide sequence ID" value="NZ_BMKQ01000001.1"/>
</dbReference>
<feature type="transmembrane region" description="Helical" evidence="1">
    <location>
        <begin position="191"/>
        <end position="213"/>
    </location>
</feature>
<protein>
    <submittedName>
        <fullName evidence="3">Phosphatidic acid phosphatase</fullName>
    </submittedName>
</protein>
<dbReference type="InterPro" id="IPR036938">
    <property type="entry name" value="PAP2/HPO_sf"/>
</dbReference>
<comment type="caution">
    <text evidence="3">The sequence shown here is derived from an EMBL/GenBank/DDBJ whole genome shotgun (WGS) entry which is preliminary data.</text>
</comment>
<dbReference type="Pfam" id="PF01569">
    <property type="entry name" value="PAP2"/>
    <property type="match status" value="1"/>
</dbReference>
<reference evidence="3" key="1">
    <citation type="journal article" date="2014" name="Int. J. Syst. Evol. Microbiol.">
        <title>Complete genome sequence of Corynebacterium casei LMG S-19264T (=DSM 44701T), isolated from a smear-ripened cheese.</title>
        <authorList>
            <consortium name="US DOE Joint Genome Institute (JGI-PGF)"/>
            <person name="Walter F."/>
            <person name="Albersmeier A."/>
            <person name="Kalinowski J."/>
            <person name="Ruckert C."/>
        </authorList>
    </citation>
    <scope>NUCLEOTIDE SEQUENCE</scope>
    <source>
        <strain evidence="3">CGMCC 1.16067</strain>
    </source>
</reference>
<sequence>MAQVDEPRADIVTARPRRPGDPGLHLPRWCTSRRRRVEVAVLLFVAFTVLAIGPLKAFDLALHRPWATVLTPNRVELLRDTADKVAGQQVNTSVLVLVALIGVARSRSWNPLVYAVAATIGFYAVGAVKIVFARDSTALGTGADFFSGQLGHIEKFVMSYPSGHSSEAILMYGVSYAVLRRHVGLGPRGLVVARLVWAAVVANAVTVSFYLGYHWLTDLLGGLLLGWILLELVLYAAGRVPRLPIGRARAPEPEHAVGTGDPARAAKRLRQDSNL</sequence>
<evidence type="ECO:0000313" key="3">
    <source>
        <dbReference type="EMBL" id="GGF41072.1"/>
    </source>
</evidence>
<keyword evidence="1" id="KW-0812">Transmembrane</keyword>
<dbReference type="InterPro" id="IPR000326">
    <property type="entry name" value="PAP2/HPO"/>
</dbReference>
<keyword evidence="4" id="KW-1185">Reference proteome</keyword>
<keyword evidence="1" id="KW-0472">Membrane</keyword>
<feature type="transmembrane region" description="Helical" evidence="1">
    <location>
        <begin position="86"/>
        <end position="104"/>
    </location>
</feature>
<feature type="transmembrane region" description="Helical" evidence="1">
    <location>
        <begin position="37"/>
        <end position="55"/>
    </location>
</feature>
<accession>A0A917BI59</accession>
<evidence type="ECO:0000256" key="1">
    <source>
        <dbReference type="SAM" id="Phobius"/>
    </source>
</evidence>
<dbReference type="SUPFAM" id="SSF48317">
    <property type="entry name" value="Acid phosphatase/Vanadium-dependent haloperoxidase"/>
    <property type="match status" value="1"/>
</dbReference>
<dbReference type="EMBL" id="BMKQ01000001">
    <property type="protein sequence ID" value="GGF41072.1"/>
    <property type="molecule type" value="Genomic_DNA"/>
</dbReference>
<dbReference type="AlphaFoldDB" id="A0A917BI59"/>
<dbReference type="Proteomes" id="UP000649179">
    <property type="component" value="Unassembled WGS sequence"/>
</dbReference>
<name>A0A917BI59_9ACTN</name>
<reference evidence="3" key="2">
    <citation type="submission" date="2020-09" db="EMBL/GenBank/DDBJ databases">
        <authorList>
            <person name="Sun Q."/>
            <person name="Zhou Y."/>
        </authorList>
    </citation>
    <scope>NUCLEOTIDE SEQUENCE</scope>
    <source>
        <strain evidence="3">CGMCC 1.16067</strain>
    </source>
</reference>